<name>A0A4C1XFT3_EUMVA</name>
<protein>
    <submittedName>
        <fullName evidence="1">Uncharacterized protein</fullName>
    </submittedName>
</protein>
<keyword evidence="2" id="KW-1185">Reference proteome</keyword>
<sequence length="177" mass="19860">MTPRGRALAEEPDTYEAAIVLLEFVRALATGALASVPEGFNSKSNQNTRFTLSIIVRTLSVKCYGLLSRITFSPLALAAVKTHKKHTLKHANIGRNLMIIMITGRRSRLSARWERLRTRSYDVSCVGQFRFLVYGSVWNSSLYGADHIYVYAAVETFTMCGSLLRDPCGVHLFRAWV</sequence>
<dbReference type="Proteomes" id="UP000299102">
    <property type="component" value="Unassembled WGS sequence"/>
</dbReference>
<evidence type="ECO:0000313" key="1">
    <source>
        <dbReference type="EMBL" id="GBP62043.1"/>
    </source>
</evidence>
<organism evidence="1 2">
    <name type="scientific">Eumeta variegata</name>
    <name type="common">Bagworm moth</name>
    <name type="synonym">Eumeta japonica</name>
    <dbReference type="NCBI Taxonomy" id="151549"/>
    <lineage>
        <taxon>Eukaryota</taxon>
        <taxon>Metazoa</taxon>
        <taxon>Ecdysozoa</taxon>
        <taxon>Arthropoda</taxon>
        <taxon>Hexapoda</taxon>
        <taxon>Insecta</taxon>
        <taxon>Pterygota</taxon>
        <taxon>Neoptera</taxon>
        <taxon>Endopterygota</taxon>
        <taxon>Lepidoptera</taxon>
        <taxon>Glossata</taxon>
        <taxon>Ditrysia</taxon>
        <taxon>Tineoidea</taxon>
        <taxon>Psychidae</taxon>
        <taxon>Oiketicinae</taxon>
        <taxon>Eumeta</taxon>
    </lineage>
</organism>
<dbReference type="AlphaFoldDB" id="A0A4C1XFT3"/>
<dbReference type="EMBL" id="BGZK01000830">
    <property type="protein sequence ID" value="GBP62043.1"/>
    <property type="molecule type" value="Genomic_DNA"/>
</dbReference>
<reference evidence="1 2" key="1">
    <citation type="journal article" date="2019" name="Commun. Biol.">
        <title>The bagworm genome reveals a unique fibroin gene that provides high tensile strength.</title>
        <authorList>
            <person name="Kono N."/>
            <person name="Nakamura H."/>
            <person name="Ohtoshi R."/>
            <person name="Tomita M."/>
            <person name="Numata K."/>
            <person name="Arakawa K."/>
        </authorList>
    </citation>
    <scope>NUCLEOTIDE SEQUENCE [LARGE SCALE GENOMIC DNA]</scope>
</reference>
<accession>A0A4C1XFT3</accession>
<comment type="caution">
    <text evidence="1">The sequence shown here is derived from an EMBL/GenBank/DDBJ whole genome shotgun (WGS) entry which is preliminary data.</text>
</comment>
<gene>
    <name evidence="1" type="ORF">EVAR_54068_1</name>
</gene>
<proteinExistence type="predicted"/>
<evidence type="ECO:0000313" key="2">
    <source>
        <dbReference type="Proteomes" id="UP000299102"/>
    </source>
</evidence>